<dbReference type="RefSeq" id="WP_229729438.1">
    <property type="nucleotide sequence ID" value="NZ_BMCP01000003.1"/>
</dbReference>
<sequence length="294" mass="31711">MIVRPPILTAECLTQLPADLHYRGEPNAWVRMTRPGQRLHSFLEGMCFDASGQLWLVDVPYGRIFRISADGAWTLAHGYDGEPHSLKPMRDGCFALVDYRHGLLRFDPRTASLSTLAGGFDGQPFLGLSDLTVAANGDVWFTDSGRTSLTDPTGRVFRYRAGSGLSLVLANVPYPNGIALSPDQGFVYVAATRANAVWRLSADVPATGFPMAGTYVQLSGGLGPDGLATNGHGHLAVAHAQAGRAFLFDQRGDPLAEIRVPDGTWVTSVAFSAAGDRLYIVEAQRGRIWQADLP</sequence>
<dbReference type="PANTHER" id="PTHR47572:SF5">
    <property type="entry name" value="BLR2277 PROTEIN"/>
    <property type="match status" value="1"/>
</dbReference>
<dbReference type="EMBL" id="BMCP01000003">
    <property type="protein sequence ID" value="GGE48456.1"/>
    <property type="molecule type" value="Genomic_DNA"/>
</dbReference>
<keyword evidence="3" id="KW-1185">Reference proteome</keyword>
<feature type="domain" description="SMP-30/Gluconolactonase/LRE-like region" evidence="1">
    <location>
        <begin position="44"/>
        <end position="283"/>
    </location>
</feature>
<dbReference type="Proteomes" id="UP000602745">
    <property type="component" value="Unassembled WGS sequence"/>
</dbReference>
<organism evidence="2 3">
    <name type="scientific">Agaricicola taiwanensis</name>
    <dbReference type="NCBI Taxonomy" id="591372"/>
    <lineage>
        <taxon>Bacteria</taxon>
        <taxon>Pseudomonadati</taxon>
        <taxon>Pseudomonadota</taxon>
        <taxon>Alphaproteobacteria</taxon>
        <taxon>Rhodobacterales</taxon>
        <taxon>Paracoccaceae</taxon>
        <taxon>Agaricicola</taxon>
    </lineage>
</organism>
<reference evidence="2" key="2">
    <citation type="submission" date="2020-09" db="EMBL/GenBank/DDBJ databases">
        <authorList>
            <person name="Sun Q."/>
            <person name="Sedlacek I."/>
        </authorList>
    </citation>
    <scope>NUCLEOTIDE SEQUENCE</scope>
    <source>
        <strain evidence="2">CCM 7684</strain>
    </source>
</reference>
<reference evidence="2" key="1">
    <citation type="journal article" date="2014" name="Int. J. Syst. Evol. Microbiol.">
        <title>Complete genome sequence of Corynebacterium casei LMG S-19264T (=DSM 44701T), isolated from a smear-ripened cheese.</title>
        <authorList>
            <consortium name="US DOE Joint Genome Institute (JGI-PGF)"/>
            <person name="Walter F."/>
            <person name="Albersmeier A."/>
            <person name="Kalinowski J."/>
            <person name="Ruckert C."/>
        </authorList>
    </citation>
    <scope>NUCLEOTIDE SEQUENCE</scope>
    <source>
        <strain evidence="2">CCM 7684</strain>
    </source>
</reference>
<protein>
    <recommendedName>
        <fullName evidence="1">SMP-30/Gluconolactonase/LRE-like region domain-containing protein</fullName>
    </recommendedName>
</protein>
<dbReference type="InterPro" id="IPR011042">
    <property type="entry name" value="6-blade_b-propeller_TolB-like"/>
</dbReference>
<evidence type="ECO:0000313" key="2">
    <source>
        <dbReference type="EMBL" id="GGE48456.1"/>
    </source>
</evidence>
<dbReference type="InterPro" id="IPR013658">
    <property type="entry name" value="SGL"/>
</dbReference>
<accession>A0A8J3DXN8</accession>
<dbReference type="PANTHER" id="PTHR47572">
    <property type="entry name" value="LIPOPROTEIN-RELATED"/>
    <property type="match status" value="1"/>
</dbReference>
<dbReference type="Pfam" id="PF08450">
    <property type="entry name" value="SGL"/>
    <property type="match status" value="1"/>
</dbReference>
<dbReference type="AlphaFoldDB" id="A0A8J3DXN8"/>
<gene>
    <name evidence="2" type="ORF">GCM10007276_27010</name>
</gene>
<dbReference type="Gene3D" id="2.120.10.30">
    <property type="entry name" value="TolB, C-terminal domain"/>
    <property type="match status" value="1"/>
</dbReference>
<evidence type="ECO:0000313" key="3">
    <source>
        <dbReference type="Proteomes" id="UP000602745"/>
    </source>
</evidence>
<dbReference type="SUPFAM" id="SSF63829">
    <property type="entry name" value="Calcium-dependent phosphotriesterase"/>
    <property type="match status" value="1"/>
</dbReference>
<dbReference type="InterPro" id="IPR051262">
    <property type="entry name" value="SMP-30/CGR1_Lactonase"/>
</dbReference>
<name>A0A8J3DXN8_9RHOB</name>
<proteinExistence type="predicted"/>
<comment type="caution">
    <text evidence="2">The sequence shown here is derived from an EMBL/GenBank/DDBJ whole genome shotgun (WGS) entry which is preliminary data.</text>
</comment>
<evidence type="ECO:0000259" key="1">
    <source>
        <dbReference type="Pfam" id="PF08450"/>
    </source>
</evidence>